<evidence type="ECO:0000256" key="1">
    <source>
        <dbReference type="SAM" id="Phobius"/>
    </source>
</evidence>
<feature type="transmembrane region" description="Helical" evidence="1">
    <location>
        <begin position="45"/>
        <end position="63"/>
    </location>
</feature>
<reference evidence="3" key="1">
    <citation type="submission" date="2016-10" db="EMBL/GenBank/DDBJ databases">
        <authorList>
            <person name="Varghese N."/>
            <person name="Submissions S."/>
        </authorList>
    </citation>
    <scope>NUCLEOTIDE SEQUENCE [LARGE SCALE GENOMIC DNA]</scope>
    <source>
        <strain evidence="3">DSM 17724</strain>
    </source>
</reference>
<organism evidence="2 3">
    <name type="scientific">Chryseobacterium wanjuense</name>
    <dbReference type="NCBI Taxonomy" id="356305"/>
    <lineage>
        <taxon>Bacteria</taxon>
        <taxon>Pseudomonadati</taxon>
        <taxon>Bacteroidota</taxon>
        <taxon>Flavobacteriia</taxon>
        <taxon>Flavobacteriales</taxon>
        <taxon>Weeksellaceae</taxon>
        <taxon>Chryseobacterium group</taxon>
        <taxon>Chryseobacterium</taxon>
    </lineage>
</organism>
<protein>
    <submittedName>
        <fullName evidence="2">Uncharacterized protein</fullName>
    </submittedName>
</protein>
<keyword evidence="1" id="KW-0472">Membrane</keyword>
<dbReference type="STRING" id="356305.SAMN05421841_2688"/>
<gene>
    <name evidence="2" type="ORF">SAMN05421841_2688</name>
</gene>
<evidence type="ECO:0000313" key="3">
    <source>
        <dbReference type="Proteomes" id="UP000199469"/>
    </source>
</evidence>
<evidence type="ECO:0000313" key="2">
    <source>
        <dbReference type="EMBL" id="SEW40280.1"/>
    </source>
</evidence>
<dbReference type="EMBL" id="FOIU01000002">
    <property type="protein sequence ID" value="SEW40280.1"/>
    <property type="molecule type" value="Genomic_DNA"/>
</dbReference>
<feature type="transmembrane region" description="Helical" evidence="1">
    <location>
        <begin position="6"/>
        <end position="24"/>
    </location>
</feature>
<dbReference type="Proteomes" id="UP000199469">
    <property type="component" value="Unassembled WGS sequence"/>
</dbReference>
<accession>A0A1I0RHC6</accession>
<proteinExistence type="predicted"/>
<dbReference type="AlphaFoldDB" id="A0A1I0RHC6"/>
<keyword evidence="1" id="KW-0812">Transmembrane</keyword>
<name>A0A1I0RHC6_9FLAO</name>
<keyword evidence="1" id="KW-1133">Transmembrane helix</keyword>
<sequence length="67" mass="7927">MEIFEVIFQIIFTTLIGNNIYYLVRKIIGDKRSYKEIVNSEKEDGWRYGTGMFVMFAFVIFLVKCTS</sequence>
<keyword evidence="3" id="KW-1185">Reference proteome</keyword>